<keyword evidence="3" id="KW-1185">Reference proteome</keyword>
<reference evidence="2" key="1">
    <citation type="journal article" date="2021" name="Nat. Commun.">
        <title>Genetic determinants of endophytism in the Arabidopsis root mycobiome.</title>
        <authorList>
            <person name="Mesny F."/>
            <person name="Miyauchi S."/>
            <person name="Thiergart T."/>
            <person name="Pickel B."/>
            <person name="Atanasova L."/>
            <person name="Karlsson M."/>
            <person name="Huettel B."/>
            <person name="Barry K.W."/>
            <person name="Haridas S."/>
            <person name="Chen C."/>
            <person name="Bauer D."/>
            <person name="Andreopoulos W."/>
            <person name="Pangilinan J."/>
            <person name="LaButti K."/>
            <person name="Riley R."/>
            <person name="Lipzen A."/>
            <person name="Clum A."/>
            <person name="Drula E."/>
            <person name="Henrissat B."/>
            <person name="Kohler A."/>
            <person name="Grigoriev I.V."/>
            <person name="Martin F.M."/>
            <person name="Hacquard S."/>
        </authorList>
    </citation>
    <scope>NUCLEOTIDE SEQUENCE</scope>
    <source>
        <strain evidence="2">MPI-CAGE-CH-0243</strain>
    </source>
</reference>
<evidence type="ECO:0000313" key="3">
    <source>
        <dbReference type="Proteomes" id="UP000700596"/>
    </source>
</evidence>
<organism evidence="2 3">
    <name type="scientific">Dendryphion nanum</name>
    <dbReference type="NCBI Taxonomy" id="256645"/>
    <lineage>
        <taxon>Eukaryota</taxon>
        <taxon>Fungi</taxon>
        <taxon>Dikarya</taxon>
        <taxon>Ascomycota</taxon>
        <taxon>Pezizomycotina</taxon>
        <taxon>Dothideomycetes</taxon>
        <taxon>Pleosporomycetidae</taxon>
        <taxon>Pleosporales</taxon>
        <taxon>Torulaceae</taxon>
        <taxon>Dendryphion</taxon>
    </lineage>
</organism>
<dbReference type="PANTHER" id="PTHR38790">
    <property type="entry name" value="2EXR DOMAIN-CONTAINING PROTEIN-RELATED"/>
    <property type="match status" value="1"/>
</dbReference>
<sequence>MTRPKPSIDPAIKQKQELAASRRIDMRRLLNGVKDTVLSVLGIAFCPCMSVGTKIRDSIRKSKPPEMDYSSQSWHWPDALLSDRASLSIEEGVADERMIKGLFGLPLELRLQIYGLVFGSDVIHVQKSFSTTSSNAYILEYGWCLDEFSRDHDRMCRCFPGSSRDVWKLLLTCKAMYTDVMNAIYRYHTFEFNDLDSFVIFAARNPPSRINTITSLYINAKYIAPGITFTYDTSLFPPSYQAKLFNIPTTEEPTAYASAENDTHTWHAVCDMISKMQSLRRLKVQLCHSAFAEVLFENLANSVTISNEEYIFGPLTRIKQESLHTFEVEVDWPASTDGWDEKDLNFEMTRVGPRMRAWPQDWPGWNHYQNRVTCPPRNRRPNPHYRRNRSGWLC</sequence>
<dbReference type="EMBL" id="JAGMWT010000005">
    <property type="protein sequence ID" value="KAH7128732.1"/>
    <property type="molecule type" value="Genomic_DNA"/>
</dbReference>
<gene>
    <name evidence="2" type="ORF">B0J11DRAFT_525625</name>
</gene>
<evidence type="ECO:0000313" key="2">
    <source>
        <dbReference type="EMBL" id="KAH7128732.1"/>
    </source>
</evidence>
<dbReference type="Proteomes" id="UP000700596">
    <property type="component" value="Unassembled WGS sequence"/>
</dbReference>
<evidence type="ECO:0000259" key="1">
    <source>
        <dbReference type="Pfam" id="PF24864"/>
    </source>
</evidence>
<accession>A0A9P9IPY4</accession>
<comment type="caution">
    <text evidence="2">The sequence shown here is derived from an EMBL/GenBank/DDBJ whole genome shotgun (WGS) entry which is preliminary data.</text>
</comment>
<dbReference type="InterPro" id="IPR056632">
    <property type="entry name" value="DUF7730"/>
</dbReference>
<protein>
    <recommendedName>
        <fullName evidence="1">DUF7730 domain-containing protein</fullName>
    </recommendedName>
</protein>
<proteinExistence type="predicted"/>
<name>A0A9P9IPY4_9PLEO</name>
<dbReference type="OrthoDB" id="10256725at2759"/>
<dbReference type="AlphaFoldDB" id="A0A9P9IPY4"/>
<dbReference type="Pfam" id="PF24864">
    <property type="entry name" value="DUF7730"/>
    <property type="match status" value="1"/>
</dbReference>
<feature type="domain" description="DUF7730" evidence="1">
    <location>
        <begin position="102"/>
        <end position="349"/>
    </location>
</feature>